<keyword evidence="3 12" id="KW-0812">Transmembrane</keyword>
<feature type="transmembrane region" description="Helical" evidence="12">
    <location>
        <begin position="774"/>
        <end position="792"/>
    </location>
</feature>
<dbReference type="RefSeq" id="WP_121485254.1">
    <property type="nucleotide sequence ID" value="NZ_QQXL01000005.1"/>
</dbReference>
<feature type="transmembrane region" description="Helical" evidence="12">
    <location>
        <begin position="179"/>
        <end position="197"/>
    </location>
</feature>
<keyword evidence="4 12" id="KW-0479">Metal-binding</keyword>
<dbReference type="PRINTS" id="PR00120">
    <property type="entry name" value="HATPASE"/>
</dbReference>
<feature type="transmembrane region" description="Helical" evidence="12">
    <location>
        <begin position="399"/>
        <end position="426"/>
    </location>
</feature>
<dbReference type="GO" id="GO:0005886">
    <property type="term" value="C:plasma membrane"/>
    <property type="evidence" value="ECO:0007669"/>
    <property type="project" value="UniProtKB-SubCell"/>
</dbReference>
<evidence type="ECO:0000256" key="7">
    <source>
        <dbReference type="ARBA" id="ARBA00022967"/>
    </source>
</evidence>
<dbReference type="CDD" id="cd02094">
    <property type="entry name" value="P-type_ATPase_Cu-like"/>
    <property type="match status" value="1"/>
</dbReference>
<dbReference type="Gene3D" id="3.30.70.100">
    <property type="match status" value="1"/>
</dbReference>
<feature type="region of interest" description="Disordered" evidence="13">
    <location>
        <begin position="1"/>
        <end position="20"/>
    </location>
</feature>
<dbReference type="SUPFAM" id="SSF55008">
    <property type="entry name" value="HMA, heavy metal-associated domain"/>
    <property type="match status" value="1"/>
</dbReference>
<evidence type="ECO:0000256" key="1">
    <source>
        <dbReference type="ARBA" id="ARBA00004651"/>
    </source>
</evidence>
<dbReference type="InterPro" id="IPR059000">
    <property type="entry name" value="ATPase_P-type_domA"/>
</dbReference>
<dbReference type="NCBIfam" id="TIGR01525">
    <property type="entry name" value="ATPase-IB_hvy"/>
    <property type="match status" value="1"/>
</dbReference>
<dbReference type="InterPro" id="IPR023214">
    <property type="entry name" value="HAD_sf"/>
</dbReference>
<dbReference type="NCBIfam" id="TIGR01494">
    <property type="entry name" value="ATPase_P-type"/>
    <property type="match status" value="2"/>
</dbReference>
<dbReference type="EMBL" id="QQXL01000005">
    <property type="protein sequence ID" value="RKW70066.1"/>
    <property type="molecule type" value="Genomic_DNA"/>
</dbReference>
<dbReference type="PANTHER" id="PTHR43520">
    <property type="entry name" value="ATP7, ISOFORM B"/>
    <property type="match status" value="1"/>
</dbReference>
<evidence type="ECO:0000256" key="12">
    <source>
        <dbReference type="RuleBase" id="RU362081"/>
    </source>
</evidence>
<keyword evidence="12" id="KW-1003">Cell membrane</keyword>
<dbReference type="InterPro" id="IPR018303">
    <property type="entry name" value="ATPase_P-typ_P_site"/>
</dbReference>
<evidence type="ECO:0000256" key="6">
    <source>
        <dbReference type="ARBA" id="ARBA00022840"/>
    </source>
</evidence>
<dbReference type="FunFam" id="2.70.150.10:FF:000002">
    <property type="entry name" value="Copper-transporting ATPase 1, putative"/>
    <property type="match status" value="1"/>
</dbReference>
<comment type="caution">
    <text evidence="15">The sequence shown here is derived from an EMBL/GenBank/DDBJ whole genome shotgun (WGS) entry which is preliminary data.</text>
</comment>
<dbReference type="SUPFAM" id="SSF56784">
    <property type="entry name" value="HAD-like"/>
    <property type="match status" value="1"/>
</dbReference>
<dbReference type="PROSITE" id="PS01047">
    <property type="entry name" value="HMA_1"/>
    <property type="match status" value="1"/>
</dbReference>
<dbReference type="InterPro" id="IPR036163">
    <property type="entry name" value="HMA_dom_sf"/>
</dbReference>
<dbReference type="SFLD" id="SFLDG00002">
    <property type="entry name" value="C1.7:_P-type_atpase_like"/>
    <property type="match status" value="1"/>
</dbReference>
<keyword evidence="6 12" id="KW-0067">ATP-binding</keyword>
<evidence type="ECO:0000256" key="10">
    <source>
        <dbReference type="ARBA" id="ARBA00049360"/>
    </source>
</evidence>
<organism evidence="15 16">
    <name type="scientific">Galactobacter caseinivorans</name>
    <dbReference type="NCBI Taxonomy" id="2676123"/>
    <lineage>
        <taxon>Bacteria</taxon>
        <taxon>Bacillati</taxon>
        <taxon>Actinomycetota</taxon>
        <taxon>Actinomycetes</taxon>
        <taxon>Micrococcales</taxon>
        <taxon>Micrococcaceae</taxon>
        <taxon>Galactobacter</taxon>
    </lineage>
</organism>
<dbReference type="Pfam" id="PF00403">
    <property type="entry name" value="HMA"/>
    <property type="match status" value="1"/>
</dbReference>
<sequence>MSTVSTRSDTPAGPALGALDSPVARGSRVVEFDIQGMTCASCVGRIERKLSKVEGVEASVNLALESAKVSAPEGISDQQLMDVVQAAGYVAVPKRRDSAQDSGDTSAPERGDHLFARFLVAAILTVPVLLISMVPGAQFPHWGWWAAALSLPVVTWAAWPFHRAAAVNARHGASTMDTLVSIGVIAAYAFSLVQMIVDPALTAHAMWGHPMPMTDHQLYFEVAAVVTTFLLLGRWLEHRARRTAADALRSLLELGAKTATLIASDGSATQVPAASLVAGDLIEVRPGEKIAADGVVESGSSAVDASVITGESLPVEVSTGSVVTGATINTSGRLLVRVSRVGEDSTLASMGRMISEAQTHKAPITRLADRISAVFVPIVLVLAVATFLVWWLAVGDIRGGFVAAVTVLVIACPCALGLATPVALVAGTGRGSQLGILLSGPQALEEARGVDVVVLDKTGTLTEGRMALAAVSVATPDGAALPAGLSREDALRLAGSAEAGSEHPIARAIADAADAAGAAGAAGAAEGAEGGPSASGDRAASGTSLSVLPAATDFVSAAGGGVAATVEGRRVVLGKADWLRASGVHIPEAGQGLLAAAEAGGATAVYLGVDGALAAVLSVTDTVKASSAEGISQLRALGVTPWLLTGDNASVAATVAAEVGISPENVIAGVLPDGKVAQIRALQAAGHRVAMVGDGVNDAPALAAADLGLAMGSGTDVARQSADIELMGSSVTQVAQALGLSRATLKIIRQNLFWAFSYNVLGIPVAALGLLNPMIAGAAMAASSVIVVTNALRLRRWGK</sequence>
<dbReference type="Proteomes" id="UP000273119">
    <property type="component" value="Unassembled WGS sequence"/>
</dbReference>
<dbReference type="Gene3D" id="3.40.50.1000">
    <property type="entry name" value="HAD superfamily/HAD-like"/>
    <property type="match status" value="1"/>
</dbReference>
<feature type="transmembrane region" description="Helical" evidence="12">
    <location>
        <begin position="751"/>
        <end position="768"/>
    </location>
</feature>
<evidence type="ECO:0000256" key="3">
    <source>
        <dbReference type="ARBA" id="ARBA00022692"/>
    </source>
</evidence>
<comment type="similarity">
    <text evidence="2 12">Belongs to the cation transport ATPase (P-type) (TC 3.A.3) family. Type IB subfamily.</text>
</comment>
<dbReference type="PRINTS" id="PR00119">
    <property type="entry name" value="CATATPASE"/>
</dbReference>
<evidence type="ECO:0000256" key="13">
    <source>
        <dbReference type="SAM" id="MobiDB-lite"/>
    </source>
</evidence>
<dbReference type="InterPro" id="IPR044492">
    <property type="entry name" value="P_typ_ATPase_HD_dom"/>
</dbReference>
<dbReference type="SFLD" id="SFLDF00027">
    <property type="entry name" value="p-type_atpase"/>
    <property type="match status" value="1"/>
</dbReference>
<dbReference type="CDD" id="cd00371">
    <property type="entry name" value="HMA"/>
    <property type="match status" value="1"/>
</dbReference>
<dbReference type="GO" id="GO:0005507">
    <property type="term" value="F:copper ion binding"/>
    <property type="evidence" value="ECO:0007669"/>
    <property type="project" value="TreeGrafter"/>
</dbReference>
<dbReference type="InterPro" id="IPR027256">
    <property type="entry name" value="P-typ_ATPase_IB"/>
</dbReference>
<accession>A0A496PHU8</accession>
<dbReference type="Gene3D" id="2.70.150.10">
    <property type="entry name" value="Calcium-transporting ATPase, cytoplasmic transduction domain A"/>
    <property type="match status" value="1"/>
</dbReference>
<dbReference type="InterPro" id="IPR036412">
    <property type="entry name" value="HAD-like_sf"/>
</dbReference>
<dbReference type="GO" id="GO:0055070">
    <property type="term" value="P:copper ion homeostasis"/>
    <property type="evidence" value="ECO:0007669"/>
    <property type="project" value="TreeGrafter"/>
</dbReference>
<dbReference type="SUPFAM" id="SSF81665">
    <property type="entry name" value="Calcium ATPase, transmembrane domain M"/>
    <property type="match status" value="1"/>
</dbReference>
<gene>
    <name evidence="15" type="ORF">DWQ67_08860</name>
</gene>
<dbReference type="AlphaFoldDB" id="A0A496PHU8"/>
<keyword evidence="5 12" id="KW-0547">Nucleotide-binding</keyword>
<dbReference type="FunFam" id="3.30.70.100:FF:000005">
    <property type="entry name" value="Copper-exporting P-type ATPase A"/>
    <property type="match status" value="1"/>
</dbReference>
<dbReference type="InterPro" id="IPR023298">
    <property type="entry name" value="ATPase_P-typ_TM_dom_sf"/>
</dbReference>
<dbReference type="PROSITE" id="PS50846">
    <property type="entry name" value="HMA_2"/>
    <property type="match status" value="1"/>
</dbReference>
<comment type="subcellular location">
    <subcellularLocation>
        <location evidence="1">Cell membrane</location>
        <topology evidence="1">Multi-pass membrane protein</topology>
    </subcellularLocation>
</comment>
<comment type="catalytic activity">
    <reaction evidence="10">
        <text>ATP + H2O = ADP + phosphate + H(+)</text>
        <dbReference type="Rhea" id="RHEA:13065"/>
        <dbReference type="ChEBI" id="CHEBI:15377"/>
        <dbReference type="ChEBI" id="CHEBI:15378"/>
        <dbReference type="ChEBI" id="CHEBI:30616"/>
        <dbReference type="ChEBI" id="CHEBI:43474"/>
        <dbReference type="ChEBI" id="CHEBI:456216"/>
    </reaction>
</comment>
<protein>
    <recommendedName>
        <fullName evidence="11">Cation-transporting P-type ATPase B</fullName>
    </recommendedName>
</protein>
<evidence type="ECO:0000256" key="8">
    <source>
        <dbReference type="ARBA" id="ARBA00022989"/>
    </source>
</evidence>
<evidence type="ECO:0000256" key="4">
    <source>
        <dbReference type="ARBA" id="ARBA00022723"/>
    </source>
</evidence>
<dbReference type="GO" id="GO:0005524">
    <property type="term" value="F:ATP binding"/>
    <property type="evidence" value="ECO:0007669"/>
    <property type="project" value="UniProtKB-UniRule"/>
</dbReference>
<evidence type="ECO:0000256" key="11">
    <source>
        <dbReference type="ARBA" id="ARBA00074171"/>
    </source>
</evidence>
<proteinExistence type="inferred from homology"/>
<keyword evidence="9 12" id="KW-0472">Membrane</keyword>
<keyword evidence="7" id="KW-1278">Translocase</keyword>
<reference evidence="15 16" key="1">
    <citation type="submission" date="2018-07" db="EMBL/GenBank/DDBJ databases">
        <title>Arthrobacter sp. nov., isolated from raw cow's milk with high bacterial count.</title>
        <authorList>
            <person name="Hahne J."/>
            <person name="Isele D."/>
            <person name="Lipski A."/>
        </authorList>
    </citation>
    <scope>NUCLEOTIDE SEQUENCE [LARGE SCALE GENOMIC DNA]</scope>
    <source>
        <strain evidence="15 16">JZ R-183</strain>
    </source>
</reference>
<evidence type="ECO:0000259" key="14">
    <source>
        <dbReference type="PROSITE" id="PS50846"/>
    </source>
</evidence>
<dbReference type="InterPro" id="IPR006121">
    <property type="entry name" value="HMA_dom"/>
</dbReference>
<dbReference type="InterPro" id="IPR008250">
    <property type="entry name" value="ATPase_P-typ_transduc_dom_A_sf"/>
</dbReference>
<dbReference type="Pfam" id="PF00122">
    <property type="entry name" value="E1-E2_ATPase"/>
    <property type="match status" value="1"/>
</dbReference>
<dbReference type="Gene3D" id="3.40.1110.10">
    <property type="entry name" value="Calcium-transporting ATPase, cytoplasmic domain N"/>
    <property type="match status" value="1"/>
</dbReference>
<dbReference type="PROSITE" id="PS01229">
    <property type="entry name" value="COF_2"/>
    <property type="match status" value="1"/>
</dbReference>
<keyword evidence="8 12" id="KW-1133">Transmembrane helix</keyword>
<dbReference type="GO" id="GO:0016887">
    <property type="term" value="F:ATP hydrolysis activity"/>
    <property type="evidence" value="ECO:0007669"/>
    <property type="project" value="InterPro"/>
</dbReference>
<name>A0A496PHU8_9MICC</name>
<evidence type="ECO:0000256" key="2">
    <source>
        <dbReference type="ARBA" id="ARBA00006024"/>
    </source>
</evidence>
<dbReference type="Pfam" id="PF00702">
    <property type="entry name" value="Hydrolase"/>
    <property type="match status" value="1"/>
</dbReference>
<feature type="transmembrane region" description="Helical" evidence="12">
    <location>
        <begin position="142"/>
        <end position="159"/>
    </location>
</feature>
<dbReference type="InterPro" id="IPR017969">
    <property type="entry name" value="Heavy-metal-associated_CS"/>
</dbReference>
<feature type="transmembrane region" description="Helical" evidence="12">
    <location>
        <begin position="371"/>
        <end position="393"/>
    </location>
</feature>
<evidence type="ECO:0000313" key="15">
    <source>
        <dbReference type="EMBL" id="RKW70066.1"/>
    </source>
</evidence>
<dbReference type="InterPro" id="IPR023299">
    <property type="entry name" value="ATPase_P-typ_cyto_dom_N"/>
</dbReference>
<keyword evidence="16" id="KW-1185">Reference proteome</keyword>
<feature type="domain" description="HMA" evidence="14">
    <location>
        <begin position="28"/>
        <end position="92"/>
    </location>
</feature>
<dbReference type="SFLD" id="SFLDS00003">
    <property type="entry name" value="Haloacid_Dehalogenase"/>
    <property type="match status" value="1"/>
</dbReference>
<dbReference type="GO" id="GO:0043682">
    <property type="term" value="F:P-type divalent copper transporter activity"/>
    <property type="evidence" value="ECO:0007669"/>
    <property type="project" value="TreeGrafter"/>
</dbReference>
<evidence type="ECO:0000256" key="5">
    <source>
        <dbReference type="ARBA" id="ARBA00022741"/>
    </source>
</evidence>
<feature type="transmembrane region" description="Helical" evidence="12">
    <location>
        <begin position="217"/>
        <end position="236"/>
    </location>
</feature>
<dbReference type="PANTHER" id="PTHR43520:SF8">
    <property type="entry name" value="P-TYPE CU(+) TRANSPORTER"/>
    <property type="match status" value="1"/>
</dbReference>
<evidence type="ECO:0000313" key="16">
    <source>
        <dbReference type="Proteomes" id="UP000273119"/>
    </source>
</evidence>
<evidence type="ECO:0000256" key="9">
    <source>
        <dbReference type="ARBA" id="ARBA00023136"/>
    </source>
</evidence>
<feature type="transmembrane region" description="Helical" evidence="12">
    <location>
        <begin position="114"/>
        <end position="136"/>
    </location>
</feature>
<dbReference type="InterPro" id="IPR001757">
    <property type="entry name" value="P_typ_ATPase"/>
</dbReference>
<dbReference type="SUPFAM" id="SSF81653">
    <property type="entry name" value="Calcium ATPase, transduction domain A"/>
    <property type="match status" value="1"/>
</dbReference>
<dbReference type="PROSITE" id="PS00154">
    <property type="entry name" value="ATPASE_E1_E2"/>
    <property type="match status" value="1"/>
</dbReference>